<dbReference type="EMBL" id="AB301713">
    <property type="protein sequence ID" value="BAF58177.1"/>
    <property type="molecule type" value="Genomic_DNA"/>
</dbReference>
<accession>A5A8E8</accession>
<sequence length="82" mass="9575">MLKIERDKLLVAAVLTLVISIDMIQTSMLAPILPHIPNIVPFFGVVLLGLRFLYIKQYSFTFLFLHLFYSYRVVSFTIRRVI</sequence>
<proteinExistence type="predicted"/>
<keyword evidence="1" id="KW-0812">Transmembrane</keyword>
<evidence type="ECO:0000313" key="2">
    <source>
        <dbReference type="EMBL" id="BAF58177.1"/>
    </source>
</evidence>
<reference evidence="2" key="1">
    <citation type="journal article" date="2008" name="J. Biol. Chem.">
        <title>Molecular and antigenic characterization of a Streptococcus oralis coaggregation receptor polysaccharide by carbohydrate engineering in Streptococcus gordonii.</title>
        <authorList>
            <person name="Yoshida Y."/>
            <person name="Yang J."/>
            <person name="Peaker P.E."/>
            <person name="Kato H."/>
            <person name="Bush C.A."/>
            <person name="Cisar J.O."/>
        </authorList>
    </citation>
    <scope>NUCLEOTIDE SEQUENCE</scope>
    <source>
        <strain evidence="2">4477</strain>
    </source>
</reference>
<keyword evidence="1" id="KW-0472">Membrane</keyword>
<dbReference type="AlphaFoldDB" id="A5A8E8"/>
<feature type="transmembrane region" description="Helical" evidence="1">
    <location>
        <begin position="39"/>
        <end position="55"/>
    </location>
</feature>
<organism evidence="2">
    <name type="scientific">Streptococcus oralis</name>
    <dbReference type="NCBI Taxonomy" id="1303"/>
    <lineage>
        <taxon>Bacteria</taxon>
        <taxon>Bacillati</taxon>
        <taxon>Bacillota</taxon>
        <taxon>Bacilli</taxon>
        <taxon>Lactobacillales</taxon>
        <taxon>Streptococcaceae</taxon>
        <taxon>Streptococcus</taxon>
    </lineage>
</organism>
<gene>
    <name evidence="2" type="primary">truncated wzy</name>
</gene>
<keyword evidence="1" id="KW-1133">Transmembrane helix</keyword>
<name>A5A8E8_STROR</name>
<evidence type="ECO:0000256" key="1">
    <source>
        <dbReference type="SAM" id="Phobius"/>
    </source>
</evidence>
<protein>
    <submittedName>
        <fullName evidence="2">Uncharacterized protein</fullName>
    </submittedName>
</protein>